<feature type="region of interest" description="Disordered" evidence="1">
    <location>
        <begin position="1"/>
        <end position="40"/>
    </location>
</feature>
<keyword evidence="3" id="KW-1185">Reference proteome</keyword>
<evidence type="ECO:0000256" key="1">
    <source>
        <dbReference type="SAM" id="MobiDB-lite"/>
    </source>
</evidence>
<evidence type="ECO:0000313" key="2">
    <source>
        <dbReference type="EMBL" id="CAA7034661.1"/>
    </source>
</evidence>
<evidence type="ECO:0000313" key="3">
    <source>
        <dbReference type="Proteomes" id="UP000467841"/>
    </source>
</evidence>
<dbReference type="EMBL" id="CACVBM020001151">
    <property type="protein sequence ID" value="CAA7034661.1"/>
    <property type="molecule type" value="Genomic_DNA"/>
</dbReference>
<gene>
    <name evidence="2" type="ORF">MERR_LOCUS21896</name>
</gene>
<sequence length="96" mass="9798">MDDNKNWKLGEGDSGGRGGSRGGDSSGRGGSVGGDPTVVNGVGCKGETGLTLTKIQMVDNNIITMFVSLRCDGSGDFGAEFEVSYGSCKVRDGPDC</sequence>
<proteinExistence type="predicted"/>
<feature type="compositionally biased region" description="Gly residues" evidence="1">
    <location>
        <begin position="12"/>
        <end position="33"/>
    </location>
</feature>
<protein>
    <submittedName>
        <fullName evidence="2">Uncharacterized protein</fullName>
    </submittedName>
</protein>
<organism evidence="2 3">
    <name type="scientific">Microthlaspi erraticum</name>
    <dbReference type="NCBI Taxonomy" id="1685480"/>
    <lineage>
        <taxon>Eukaryota</taxon>
        <taxon>Viridiplantae</taxon>
        <taxon>Streptophyta</taxon>
        <taxon>Embryophyta</taxon>
        <taxon>Tracheophyta</taxon>
        <taxon>Spermatophyta</taxon>
        <taxon>Magnoliopsida</taxon>
        <taxon>eudicotyledons</taxon>
        <taxon>Gunneridae</taxon>
        <taxon>Pentapetalae</taxon>
        <taxon>rosids</taxon>
        <taxon>malvids</taxon>
        <taxon>Brassicales</taxon>
        <taxon>Brassicaceae</taxon>
        <taxon>Coluteocarpeae</taxon>
        <taxon>Microthlaspi</taxon>
    </lineage>
</organism>
<dbReference type="AlphaFoldDB" id="A0A6D2JCA8"/>
<accession>A0A6D2JCA8</accession>
<comment type="caution">
    <text evidence="2">The sequence shown here is derived from an EMBL/GenBank/DDBJ whole genome shotgun (WGS) entry which is preliminary data.</text>
</comment>
<dbReference type="Proteomes" id="UP000467841">
    <property type="component" value="Unassembled WGS sequence"/>
</dbReference>
<name>A0A6D2JCA8_9BRAS</name>
<reference evidence="2" key="1">
    <citation type="submission" date="2020-01" db="EMBL/GenBank/DDBJ databases">
        <authorList>
            <person name="Mishra B."/>
        </authorList>
    </citation>
    <scope>NUCLEOTIDE SEQUENCE [LARGE SCALE GENOMIC DNA]</scope>
</reference>
<feature type="compositionally biased region" description="Basic and acidic residues" evidence="1">
    <location>
        <begin position="1"/>
        <end position="11"/>
    </location>
</feature>